<reference evidence="2 3" key="1">
    <citation type="submission" date="2016-01" db="EMBL/GenBank/DDBJ databases">
        <title>Genome sequence of the yeast Holleya sinecauda.</title>
        <authorList>
            <person name="Dietrich F.S."/>
        </authorList>
    </citation>
    <scope>NUCLEOTIDE SEQUENCE [LARGE SCALE GENOMIC DNA]</scope>
    <source>
        <strain evidence="2 3">ATCC 58844</strain>
    </source>
</reference>
<dbReference type="PANTHER" id="PTHR15615">
    <property type="match status" value="1"/>
</dbReference>
<dbReference type="STRING" id="45286.A0A109UWL8"/>
<proteinExistence type="predicted"/>
<dbReference type="AlphaFoldDB" id="A0A109UWL8"/>
<dbReference type="GO" id="GO:0016538">
    <property type="term" value="F:cyclin-dependent protein serine/threonine kinase regulator activity"/>
    <property type="evidence" value="ECO:0007669"/>
    <property type="project" value="TreeGrafter"/>
</dbReference>
<feature type="compositionally biased region" description="Polar residues" evidence="1">
    <location>
        <begin position="35"/>
        <end position="46"/>
    </location>
</feature>
<dbReference type="RefSeq" id="XP_017986992.1">
    <property type="nucleotide sequence ID" value="XM_018131120.1"/>
</dbReference>
<sequence length="319" mass="36448">MSYIDGEPATTYSIEQVLPEVRESTAINNEARKLQCQNDAPTNIQDYSPKKRTNITEPNGTPTSSNTPLPKPQGNHNIVPKSPFLPGSCRTPALIVCQHEEESRIEPSSVMQLQSPLVESSSPPGQMDIVQFPTDKLLEMLTGLLYKIITSNDRLMPFEQDKHDVKNKYVAHVLSFRGKHIPAITLGDYFARIQKYCPITNDVFLSLLVYFDRIAKRCNALDPQLFVMDSYNIHRLIIAAVTVSTKFFSDFFYSNSRYARVGGISLQELNRLELQFSILCDFELIVSVQELQRYADLLYKFWRREHQQDLPINVKCPNP</sequence>
<keyword evidence="3" id="KW-1185">Reference proteome</keyword>
<dbReference type="PANTHER" id="PTHR15615:SF94">
    <property type="entry name" value="PHO85 CYCLIN-6-RELATED"/>
    <property type="match status" value="1"/>
</dbReference>
<dbReference type="GO" id="GO:0005634">
    <property type="term" value="C:nucleus"/>
    <property type="evidence" value="ECO:0007669"/>
    <property type="project" value="TreeGrafter"/>
</dbReference>
<dbReference type="Pfam" id="PF08613">
    <property type="entry name" value="Cyclin"/>
    <property type="match status" value="1"/>
</dbReference>
<dbReference type="EMBL" id="CP014243">
    <property type="protein sequence ID" value="AMD19996.1"/>
    <property type="molecule type" value="Genomic_DNA"/>
</dbReference>
<dbReference type="GeneID" id="28723227"/>
<organism evidence="2 3">
    <name type="scientific">Eremothecium sinecaudum</name>
    <dbReference type="NCBI Taxonomy" id="45286"/>
    <lineage>
        <taxon>Eukaryota</taxon>
        <taxon>Fungi</taxon>
        <taxon>Dikarya</taxon>
        <taxon>Ascomycota</taxon>
        <taxon>Saccharomycotina</taxon>
        <taxon>Saccharomycetes</taxon>
        <taxon>Saccharomycetales</taxon>
        <taxon>Saccharomycetaceae</taxon>
        <taxon>Eremothecium</taxon>
    </lineage>
</organism>
<evidence type="ECO:0000313" key="3">
    <source>
        <dbReference type="Proteomes" id="UP000243052"/>
    </source>
</evidence>
<dbReference type="InterPro" id="IPR013922">
    <property type="entry name" value="Cyclin_PHO80-like"/>
</dbReference>
<gene>
    <name evidence="2" type="ORF">AW171_hschr31864</name>
</gene>
<accession>A0A109UWL8</accession>
<dbReference type="Proteomes" id="UP000243052">
    <property type="component" value="Chromosome iii"/>
</dbReference>
<evidence type="ECO:0000256" key="1">
    <source>
        <dbReference type="SAM" id="MobiDB-lite"/>
    </source>
</evidence>
<feature type="region of interest" description="Disordered" evidence="1">
    <location>
        <begin position="32"/>
        <end position="83"/>
    </location>
</feature>
<dbReference type="OrthoDB" id="1060854at2759"/>
<dbReference type="Gene3D" id="1.10.472.10">
    <property type="entry name" value="Cyclin-like"/>
    <property type="match status" value="1"/>
</dbReference>
<evidence type="ECO:0000313" key="2">
    <source>
        <dbReference type="EMBL" id="AMD19996.1"/>
    </source>
</evidence>
<dbReference type="CDD" id="cd20558">
    <property type="entry name" value="CYCLIN_ScPCL7-like"/>
    <property type="match status" value="1"/>
</dbReference>
<protein>
    <submittedName>
        <fullName evidence="2">HCL155Cp</fullName>
    </submittedName>
</protein>
<feature type="compositionally biased region" description="Polar residues" evidence="1">
    <location>
        <begin position="55"/>
        <end position="68"/>
    </location>
</feature>
<dbReference type="GO" id="GO:0000307">
    <property type="term" value="C:cyclin-dependent protein kinase holoenzyme complex"/>
    <property type="evidence" value="ECO:0007669"/>
    <property type="project" value="TreeGrafter"/>
</dbReference>
<name>A0A109UWL8_9SACH</name>
<dbReference type="GO" id="GO:0019901">
    <property type="term" value="F:protein kinase binding"/>
    <property type="evidence" value="ECO:0007669"/>
    <property type="project" value="InterPro"/>
</dbReference>